<comment type="caution">
    <text evidence="6">The sequence shown here is derived from an EMBL/GenBank/DDBJ whole genome shotgun (WGS) entry which is preliminary data.</text>
</comment>
<evidence type="ECO:0000313" key="7">
    <source>
        <dbReference type="Proteomes" id="UP000028725"/>
    </source>
</evidence>
<dbReference type="InterPro" id="IPR002355">
    <property type="entry name" value="Cu_oxidase_Cu_BS"/>
</dbReference>
<gene>
    <name evidence="6" type="ORF">DB31_5798</name>
</gene>
<evidence type="ECO:0000256" key="3">
    <source>
        <dbReference type="SAM" id="MobiDB-lite"/>
    </source>
</evidence>
<feature type="domain" description="Plastocyanin-like" evidence="5">
    <location>
        <begin position="125"/>
        <end position="196"/>
    </location>
</feature>
<organism evidence="6 7">
    <name type="scientific">Hyalangium minutum</name>
    <dbReference type="NCBI Taxonomy" id="394096"/>
    <lineage>
        <taxon>Bacteria</taxon>
        <taxon>Pseudomonadati</taxon>
        <taxon>Myxococcota</taxon>
        <taxon>Myxococcia</taxon>
        <taxon>Myxococcales</taxon>
        <taxon>Cystobacterineae</taxon>
        <taxon>Archangiaceae</taxon>
        <taxon>Hyalangium</taxon>
    </lineage>
</organism>
<dbReference type="EMBL" id="JMCB01000003">
    <property type="protein sequence ID" value="KFE70756.1"/>
    <property type="molecule type" value="Genomic_DNA"/>
</dbReference>
<name>A0A085WSU3_9BACT</name>
<reference evidence="6 7" key="1">
    <citation type="submission" date="2014-04" db="EMBL/GenBank/DDBJ databases">
        <title>Genome assembly of Hyalangium minutum DSM 14724.</title>
        <authorList>
            <person name="Sharma G."/>
            <person name="Subramanian S."/>
        </authorList>
    </citation>
    <scope>NUCLEOTIDE SEQUENCE [LARGE SCALE GENOMIC DNA]</scope>
    <source>
        <strain evidence="6 7">DSM 14724</strain>
    </source>
</reference>
<evidence type="ECO:0000256" key="2">
    <source>
        <dbReference type="ARBA" id="ARBA00023002"/>
    </source>
</evidence>
<dbReference type="InterPro" id="IPR008972">
    <property type="entry name" value="Cupredoxin"/>
</dbReference>
<dbReference type="SUPFAM" id="SSF49503">
    <property type="entry name" value="Cupredoxins"/>
    <property type="match status" value="3"/>
</dbReference>
<proteinExistence type="predicted"/>
<dbReference type="InterPro" id="IPR011706">
    <property type="entry name" value="Cu-oxidase_C"/>
</dbReference>
<dbReference type="Pfam" id="PF07732">
    <property type="entry name" value="Cu-oxidase_3"/>
    <property type="match status" value="1"/>
</dbReference>
<dbReference type="InterPro" id="IPR011707">
    <property type="entry name" value="Cu-oxidase-like_N"/>
</dbReference>
<dbReference type="PANTHER" id="PTHR11709">
    <property type="entry name" value="MULTI-COPPER OXIDASE"/>
    <property type="match status" value="1"/>
</dbReference>
<dbReference type="Proteomes" id="UP000028725">
    <property type="component" value="Unassembled WGS sequence"/>
</dbReference>
<feature type="domain" description="Plastocyanin-like" evidence="4">
    <location>
        <begin position="402"/>
        <end position="516"/>
    </location>
</feature>
<dbReference type="Gene3D" id="2.60.40.420">
    <property type="entry name" value="Cupredoxins - blue copper proteins"/>
    <property type="match status" value="3"/>
</dbReference>
<feature type="compositionally biased region" description="Basic and acidic residues" evidence="3">
    <location>
        <begin position="22"/>
        <end position="34"/>
    </location>
</feature>
<evidence type="ECO:0000313" key="6">
    <source>
        <dbReference type="EMBL" id="KFE70756.1"/>
    </source>
</evidence>
<dbReference type="InterPro" id="IPR045087">
    <property type="entry name" value="Cu-oxidase_fam"/>
</dbReference>
<dbReference type="PATRIC" id="fig|394096.3.peg.2274"/>
<evidence type="ECO:0000259" key="4">
    <source>
        <dbReference type="Pfam" id="PF07731"/>
    </source>
</evidence>
<evidence type="ECO:0000259" key="5">
    <source>
        <dbReference type="Pfam" id="PF07732"/>
    </source>
</evidence>
<dbReference type="AlphaFoldDB" id="A0A085WSU3"/>
<keyword evidence="7" id="KW-1185">Reference proteome</keyword>
<dbReference type="PANTHER" id="PTHR11709:SF518">
    <property type="entry name" value="MULTICOPPER OXIDASE"/>
    <property type="match status" value="1"/>
</dbReference>
<dbReference type="CDD" id="cd13853">
    <property type="entry name" value="CuRO_1_Tth-MCO_like"/>
    <property type="match status" value="1"/>
</dbReference>
<dbReference type="OrthoDB" id="9757546at2"/>
<evidence type="ECO:0000256" key="1">
    <source>
        <dbReference type="ARBA" id="ARBA00022723"/>
    </source>
</evidence>
<feature type="region of interest" description="Disordered" evidence="3">
    <location>
        <begin position="22"/>
        <end position="43"/>
    </location>
</feature>
<protein>
    <submittedName>
        <fullName evidence="6">Blue copper oxidase CueO</fullName>
    </submittedName>
</protein>
<dbReference type="STRING" id="394096.DB31_5798"/>
<dbReference type="GO" id="GO:0016491">
    <property type="term" value="F:oxidoreductase activity"/>
    <property type="evidence" value="ECO:0007669"/>
    <property type="project" value="UniProtKB-KW"/>
</dbReference>
<keyword evidence="2" id="KW-0560">Oxidoreductase</keyword>
<dbReference type="GO" id="GO:0005507">
    <property type="term" value="F:copper ion binding"/>
    <property type="evidence" value="ECO:0007669"/>
    <property type="project" value="InterPro"/>
</dbReference>
<dbReference type="CDD" id="cd13900">
    <property type="entry name" value="CuRO_3_Tth-MCO_like"/>
    <property type="match status" value="1"/>
</dbReference>
<dbReference type="PROSITE" id="PS00080">
    <property type="entry name" value="MULTICOPPER_OXIDASE2"/>
    <property type="match status" value="1"/>
</dbReference>
<dbReference type="Pfam" id="PF07731">
    <property type="entry name" value="Cu-oxidase_2"/>
    <property type="match status" value="1"/>
</dbReference>
<sequence length="527" mass="59619">MAYEAATPGEVVERNQRFLKHDRHDEDAHEEAHQRGGKRQRSPRDLFIHLKLRYATHRICRSVQDGGCTAWDQVKLRSYNGKLHGPLIEAIPGDTLNITLENQLPPEPPPLDGMEHPSTEPHGFNTTNLHFHGLHVSPSGNADNVMLALTPGHRFEYEVKIPLDHPAGTYWYHAHKHGSATLQLASGMAGPLIIRGDIDRVPAIRAAKERIILFQQIPYELMDDPTMPGHQAFMVENYDQLRNGLWPTQGRRFTLNGEVEPTYTLFPGEVQRWRFIHGGLREMLKLRLVRRQGNQEFPLTQFQIAHDGITTGRIDAVTETEMHPGYRVDVMVRAAEVNGTPLPPGTYFLVDENMPAPAPGHTLARVVVAKGKLKRMRLPTAQELAPLAPFKPIQDAEITGQQQVVFSIDLSVTPPRFLINGKEFDPHAVRKLMLDAVEEWSVTSQNFNHPFHIHVNPFQLTTEDGKILWKDTVIVRSGQTVKLRTRYVRYLGQFMMHCHIAEHGDLGMAEVLEVVPHTQSHGHTGDH</sequence>
<accession>A0A085WSU3</accession>
<keyword evidence="1" id="KW-0479">Metal-binding</keyword>
<dbReference type="RefSeq" id="WP_052419869.1">
    <property type="nucleotide sequence ID" value="NZ_JMCB01000003.1"/>
</dbReference>